<dbReference type="SMART" id="SM00494">
    <property type="entry name" value="ChtBD2"/>
    <property type="match status" value="1"/>
</dbReference>
<feature type="domain" description="Chitin-binding type-2" evidence="3">
    <location>
        <begin position="103"/>
        <end position="160"/>
    </location>
</feature>
<dbReference type="PROSITE" id="PS50940">
    <property type="entry name" value="CHIT_BIND_II"/>
    <property type="match status" value="1"/>
</dbReference>
<organism evidence="5">
    <name type="scientific">Thrips palmi</name>
    <name type="common">Melon thrips</name>
    <dbReference type="NCBI Taxonomy" id="161013"/>
    <lineage>
        <taxon>Eukaryota</taxon>
        <taxon>Metazoa</taxon>
        <taxon>Ecdysozoa</taxon>
        <taxon>Arthropoda</taxon>
        <taxon>Hexapoda</taxon>
        <taxon>Insecta</taxon>
        <taxon>Pterygota</taxon>
        <taxon>Neoptera</taxon>
        <taxon>Paraneoptera</taxon>
        <taxon>Thysanoptera</taxon>
        <taxon>Terebrantia</taxon>
        <taxon>Thripoidea</taxon>
        <taxon>Thripidae</taxon>
        <taxon>Thrips</taxon>
    </lineage>
</organism>
<feature type="region of interest" description="Disordered" evidence="1">
    <location>
        <begin position="367"/>
        <end position="408"/>
    </location>
</feature>
<evidence type="ECO:0000313" key="5">
    <source>
        <dbReference type="RefSeq" id="XP_034241770.1"/>
    </source>
</evidence>
<evidence type="ECO:0000256" key="2">
    <source>
        <dbReference type="SAM" id="SignalP"/>
    </source>
</evidence>
<feature type="region of interest" description="Disordered" evidence="1">
    <location>
        <begin position="176"/>
        <end position="218"/>
    </location>
</feature>
<dbReference type="InterPro" id="IPR002557">
    <property type="entry name" value="Chitin-bd_dom"/>
</dbReference>
<proteinExistence type="predicted"/>
<dbReference type="InterPro" id="IPR036508">
    <property type="entry name" value="Chitin-bd_dom_sf"/>
</dbReference>
<feature type="signal peptide" evidence="2">
    <location>
        <begin position="1"/>
        <end position="28"/>
    </location>
</feature>
<dbReference type="Pfam" id="PF01607">
    <property type="entry name" value="CBM_14"/>
    <property type="match status" value="1"/>
</dbReference>
<feature type="region of interest" description="Disordered" evidence="1">
    <location>
        <begin position="33"/>
        <end position="67"/>
    </location>
</feature>
<feature type="chain" id="PRO_5027748612" evidence="2">
    <location>
        <begin position="29"/>
        <end position="529"/>
    </location>
</feature>
<name>A0A6P8YW86_THRPL</name>
<dbReference type="InParanoid" id="A0A6P8YW86"/>
<dbReference type="GeneID" id="117645586"/>
<dbReference type="FunCoup" id="A0A6P8YW86">
    <property type="interactions" value="3"/>
</dbReference>
<sequence length="529" mass="58397">MRIRAAPRTAWLLLAAGLVLLLVTPILGALKPPSLKTTTTTTTTTTPKPEEEPTTTPAPSNKSSLLTGVPQVDYKHDPNLPRELNGADLRDYPFYSTVPDNITFPCEGLKDGFYASIEHKCQVYHHCLFGTRYDFLCANYTAFDQRTFICHFVSEVDCKNSPKWYSRNEPLYKATTTTTLAPPPLPARAIYDRLPPSAEGGPRRGAAGGAGGGRRRRPYRRRRPVYEYYYDDEEYDDQEYYDDEPSAPSSTTPAPPRSSRRPFLPSRGGNPVLPRGLQPLGAKAKPPTTPAPQFAQIAQHQDEYDEVPVAPRPSQTRSQPARPVLDPTEVVEPVTYRAQVPLTALDGSNYRSRVAGSSVLSYSTTTTAKPAAPNAPNRYHIVKTTPPPTNHVDEYPKDDPEEYDDSLNDALHPPLAPLSSLAPHSLPYRQLRSHASKATRNGEQQVVPNAKILYEPQPQQHTQALTVVPAPSSPAHFKSRGNVHYQTSAAASQQHVARAQITQTPQTPAAAALSYDDYEDADRLEADFI</sequence>
<dbReference type="OrthoDB" id="3360904at2759"/>
<keyword evidence="4" id="KW-1185">Reference proteome</keyword>
<evidence type="ECO:0000259" key="3">
    <source>
        <dbReference type="PROSITE" id="PS50940"/>
    </source>
</evidence>
<dbReference type="PANTHER" id="PTHR22933:SF40">
    <property type="entry name" value="CUTICULAR PROTEIN ANALOGOUS TO PERITROPHINS 1-H"/>
    <property type="match status" value="1"/>
</dbReference>
<dbReference type="SUPFAM" id="SSF57625">
    <property type="entry name" value="Invertebrate chitin-binding proteins"/>
    <property type="match status" value="1"/>
</dbReference>
<evidence type="ECO:0000313" key="4">
    <source>
        <dbReference type="Proteomes" id="UP000515158"/>
    </source>
</evidence>
<accession>A0A6P8YW86</accession>
<dbReference type="Gene3D" id="2.170.140.10">
    <property type="entry name" value="Chitin binding domain"/>
    <property type="match status" value="1"/>
</dbReference>
<dbReference type="RefSeq" id="XP_034241770.1">
    <property type="nucleotide sequence ID" value="XM_034385879.1"/>
</dbReference>
<feature type="compositionally biased region" description="Low complexity" evidence="1">
    <location>
        <begin position="367"/>
        <end position="377"/>
    </location>
</feature>
<gene>
    <name evidence="5" type="primary">LOC117645586</name>
</gene>
<dbReference type="InterPro" id="IPR052976">
    <property type="entry name" value="Scoloptoxin-like"/>
</dbReference>
<evidence type="ECO:0000256" key="1">
    <source>
        <dbReference type="SAM" id="MobiDB-lite"/>
    </source>
</evidence>
<feature type="compositionally biased region" description="Low complexity" evidence="1">
    <location>
        <begin position="36"/>
        <end position="47"/>
    </location>
</feature>
<dbReference type="Proteomes" id="UP000515158">
    <property type="component" value="Unplaced"/>
</dbReference>
<dbReference type="GO" id="GO:0008061">
    <property type="term" value="F:chitin binding"/>
    <property type="evidence" value="ECO:0007669"/>
    <property type="project" value="InterPro"/>
</dbReference>
<feature type="region of interest" description="Disordered" evidence="1">
    <location>
        <begin position="233"/>
        <end position="291"/>
    </location>
</feature>
<keyword evidence="2" id="KW-0732">Signal</keyword>
<dbReference type="AlphaFoldDB" id="A0A6P8YW86"/>
<dbReference type="KEGG" id="tpal:117645586"/>
<feature type="compositionally biased region" description="Acidic residues" evidence="1">
    <location>
        <begin position="233"/>
        <end position="245"/>
    </location>
</feature>
<dbReference type="PANTHER" id="PTHR22933">
    <property type="entry name" value="FI18007P1-RELATED"/>
    <property type="match status" value="1"/>
</dbReference>
<reference evidence="5" key="1">
    <citation type="submission" date="2025-08" db="UniProtKB">
        <authorList>
            <consortium name="RefSeq"/>
        </authorList>
    </citation>
    <scope>IDENTIFICATION</scope>
    <source>
        <tissue evidence="5">Total insect</tissue>
    </source>
</reference>
<dbReference type="GO" id="GO:0005576">
    <property type="term" value="C:extracellular region"/>
    <property type="evidence" value="ECO:0007669"/>
    <property type="project" value="InterPro"/>
</dbReference>
<protein>
    <submittedName>
        <fullName evidence="5">Uncharacterized protein LOC117645586</fullName>
    </submittedName>
</protein>